<dbReference type="InterPro" id="IPR010385">
    <property type="entry name" value="DUF982"/>
</dbReference>
<dbReference type="RefSeq" id="WP_074065366.1">
    <property type="nucleotide sequence ID" value="NZ_CP017244.1"/>
</dbReference>
<organism evidence="1 2">
    <name type="scientific">Rhizobium etli 8C-3</name>
    <dbReference type="NCBI Taxonomy" id="538025"/>
    <lineage>
        <taxon>Bacteria</taxon>
        <taxon>Pseudomonadati</taxon>
        <taxon>Pseudomonadota</taxon>
        <taxon>Alphaproteobacteria</taxon>
        <taxon>Hyphomicrobiales</taxon>
        <taxon>Rhizobiaceae</taxon>
        <taxon>Rhizobium/Agrobacterium group</taxon>
        <taxon>Rhizobium</taxon>
    </lineage>
</organism>
<proteinExistence type="predicted"/>
<evidence type="ECO:0000313" key="2">
    <source>
        <dbReference type="Proteomes" id="UP000185109"/>
    </source>
</evidence>
<gene>
    <name evidence="1" type="ORF">AM571_PC01949</name>
</gene>
<evidence type="ECO:0008006" key="3">
    <source>
        <dbReference type="Google" id="ProtNLM"/>
    </source>
</evidence>
<dbReference type="Proteomes" id="UP000185109">
    <property type="component" value="Plasmid pRsp8C3c"/>
</dbReference>
<dbReference type="AlphaFoldDB" id="A0A1L5PHI6"/>
<geneLocation type="plasmid" evidence="2">
    <name>prsp8c3c</name>
</geneLocation>
<keyword evidence="1" id="KW-0614">Plasmid</keyword>
<accession>A0A1L5PHI6</accession>
<reference evidence="1 2" key="1">
    <citation type="submission" date="2016-09" db="EMBL/GenBank/DDBJ databases">
        <title>The complete genome sequences of Rhizobium gallicum, symbiovars gallicum and phaseoli, symbionts associated to common bean (Phaseolus vulgaris).</title>
        <authorList>
            <person name="Bustos P."/>
            <person name="Santamaria R.I."/>
            <person name="Perez-Carrascal O.M."/>
            <person name="Juarez S."/>
            <person name="Lozano L."/>
            <person name="Martinez-Flores I."/>
            <person name="Martinez-Romero E."/>
            <person name="Cevallos M."/>
            <person name="Romero D."/>
            <person name="Davila G."/>
            <person name="Gonzalez V."/>
        </authorList>
    </citation>
    <scope>NUCLEOTIDE SEQUENCE [LARGE SCALE GENOMIC DNA]</scope>
    <source>
        <strain evidence="1 2">8C-3</strain>
        <plasmid evidence="2">Plasmid prsp8c3c</plasmid>
    </source>
</reference>
<protein>
    <recommendedName>
        <fullName evidence="3">DUF982 domain-containing protein</fullName>
    </recommendedName>
</protein>
<dbReference type="Pfam" id="PF06169">
    <property type="entry name" value="DUF982"/>
    <property type="match status" value="1"/>
</dbReference>
<dbReference type="EMBL" id="CP017244">
    <property type="protein sequence ID" value="APO79679.1"/>
    <property type="molecule type" value="Genomic_DNA"/>
</dbReference>
<name>A0A1L5PHI6_RHIET</name>
<evidence type="ECO:0000313" key="1">
    <source>
        <dbReference type="EMBL" id="APO79679.1"/>
    </source>
</evidence>
<sequence>MTGNLFDRPLFVKRTHFIQEIGCLEDIFDFLEEWPEEKQDIAYETILRACREAVAARFPLNAVRDNFERFLKKNGMLAKIEDIPLLSQRTSGQNVGGA</sequence>
<dbReference type="Gene3D" id="6.10.250.730">
    <property type="match status" value="1"/>
</dbReference>